<gene>
    <name evidence="1" type="ORF">ACFPRK_06285</name>
</gene>
<proteinExistence type="predicted"/>
<organism evidence="1 2">
    <name type="scientific">Streptomyces mutomycini</name>
    <dbReference type="NCBI Taxonomy" id="284036"/>
    <lineage>
        <taxon>Bacteria</taxon>
        <taxon>Bacillati</taxon>
        <taxon>Actinomycetota</taxon>
        <taxon>Actinomycetes</taxon>
        <taxon>Kitasatosporales</taxon>
        <taxon>Streptomycetaceae</taxon>
        <taxon>Streptomyces</taxon>
    </lineage>
</organism>
<evidence type="ECO:0000313" key="2">
    <source>
        <dbReference type="Proteomes" id="UP001596208"/>
    </source>
</evidence>
<evidence type="ECO:0000313" key="1">
    <source>
        <dbReference type="EMBL" id="MFC5170206.1"/>
    </source>
</evidence>
<dbReference type="RefSeq" id="WP_141695611.1">
    <property type="nucleotide sequence ID" value="NZ_JBHSKI010000002.1"/>
</dbReference>
<accession>A0ABW0AZ32</accession>
<keyword evidence="2" id="KW-1185">Reference proteome</keyword>
<reference evidence="2" key="1">
    <citation type="journal article" date="2019" name="Int. J. Syst. Evol. Microbiol.">
        <title>The Global Catalogue of Microorganisms (GCM) 10K type strain sequencing project: providing services to taxonomists for standard genome sequencing and annotation.</title>
        <authorList>
            <consortium name="The Broad Institute Genomics Platform"/>
            <consortium name="The Broad Institute Genome Sequencing Center for Infectious Disease"/>
            <person name="Wu L."/>
            <person name="Ma J."/>
        </authorList>
    </citation>
    <scope>NUCLEOTIDE SEQUENCE [LARGE SCALE GENOMIC DNA]</scope>
    <source>
        <strain evidence="2">CGMCC 4.1721</strain>
    </source>
</reference>
<dbReference type="Proteomes" id="UP001596208">
    <property type="component" value="Unassembled WGS sequence"/>
</dbReference>
<sequence length="213" mass="22137">MAASGALLLAAGGTACGNDGDGVEKPDVLSASQVCDGTLDKTAATALESLGGTERFNEFQGTDKSVALRPFSLGLAAKTLRAKPTEKNTCVIYKADGSDFPLLDISFSAWHSHPDLAQENKASDSGEMFFPVGLFARASGDQGTSLYFACPTEGSDGKKPYVKADMYSARGQVNPDGKGRMTILNAVSRAVAEKLGCAAQAKLPAEVPDALPR</sequence>
<comment type="caution">
    <text evidence="1">The sequence shown here is derived from an EMBL/GenBank/DDBJ whole genome shotgun (WGS) entry which is preliminary data.</text>
</comment>
<dbReference type="EMBL" id="JBHSKI010000002">
    <property type="protein sequence ID" value="MFC5170206.1"/>
    <property type="molecule type" value="Genomic_DNA"/>
</dbReference>
<protein>
    <recommendedName>
        <fullName evidence="3">Lipoprotein</fullName>
    </recommendedName>
</protein>
<name>A0ABW0AZ32_9ACTN</name>
<evidence type="ECO:0008006" key="3">
    <source>
        <dbReference type="Google" id="ProtNLM"/>
    </source>
</evidence>